<organism evidence="3 4">
    <name type="scientific">Micromonospora parastrephiae</name>
    <dbReference type="NCBI Taxonomy" id="2806101"/>
    <lineage>
        <taxon>Bacteria</taxon>
        <taxon>Bacillati</taxon>
        <taxon>Actinomycetota</taxon>
        <taxon>Actinomycetes</taxon>
        <taxon>Micromonosporales</taxon>
        <taxon>Micromonosporaceae</taxon>
        <taxon>Micromonospora</taxon>
    </lineage>
</organism>
<dbReference type="PANTHER" id="PTHR43798">
    <property type="entry name" value="MONOACYLGLYCEROL LIPASE"/>
    <property type="match status" value="1"/>
</dbReference>
<evidence type="ECO:0000256" key="1">
    <source>
        <dbReference type="SAM" id="MobiDB-lite"/>
    </source>
</evidence>
<dbReference type="InterPro" id="IPR029058">
    <property type="entry name" value="AB_hydrolase_fold"/>
</dbReference>
<evidence type="ECO:0000313" key="3">
    <source>
        <dbReference type="EMBL" id="MBM0233573.1"/>
    </source>
</evidence>
<name>A0ABS1XWC5_9ACTN</name>
<dbReference type="RefSeq" id="WP_203176685.1">
    <property type="nucleotide sequence ID" value="NZ_JAEVHM010000086.1"/>
</dbReference>
<evidence type="ECO:0000313" key="4">
    <source>
        <dbReference type="Proteomes" id="UP000601027"/>
    </source>
</evidence>
<dbReference type="InterPro" id="IPR000073">
    <property type="entry name" value="AB_hydrolase_1"/>
</dbReference>
<reference evidence="3 4" key="1">
    <citation type="submission" date="2021-01" db="EMBL/GenBank/DDBJ databases">
        <title>Draft genome sequence of Micromonospora sp. strain STR1_7.</title>
        <authorList>
            <person name="Karlyshev A."/>
            <person name="Jawad R."/>
        </authorList>
    </citation>
    <scope>NUCLEOTIDE SEQUENCE [LARGE SCALE GENOMIC DNA]</scope>
    <source>
        <strain evidence="3 4">STR1-7</strain>
    </source>
</reference>
<dbReference type="PRINTS" id="PR00111">
    <property type="entry name" value="ABHYDROLASE"/>
</dbReference>
<dbReference type="Proteomes" id="UP000601027">
    <property type="component" value="Unassembled WGS sequence"/>
</dbReference>
<keyword evidence="3" id="KW-0378">Hydrolase</keyword>
<keyword evidence="4" id="KW-1185">Reference proteome</keyword>
<proteinExistence type="predicted"/>
<accession>A0ABS1XWC5</accession>
<dbReference type="EMBL" id="JAEVHM010000086">
    <property type="protein sequence ID" value="MBM0233573.1"/>
    <property type="molecule type" value="Genomic_DNA"/>
</dbReference>
<dbReference type="Gene3D" id="3.40.50.1820">
    <property type="entry name" value="alpha/beta hydrolase"/>
    <property type="match status" value="1"/>
</dbReference>
<feature type="domain" description="AB hydrolase-1" evidence="2">
    <location>
        <begin position="29"/>
        <end position="253"/>
    </location>
</feature>
<dbReference type="Pfam" id="PF00561">
    <property type="entry name" value="Abhydrolase_1"/>
    <property type="match status" value="1"/>
</dbReference>
<dbReference type="GO" id="GO:0016787">
    <property type="term" value="F:hydrolase activity"/>
    <property type="evidence" value="ECO:0007669"/>
    <property type="project" value="UniProtKB-KW"/>
</dbReference>
<protein>
    <submittedName>
        <fullName evidence="3">Alpha/beta hydrolase</fullName>
    </submittedName>
</protein>
<comment type="caution">
    <text evidence="3">The sequence shown here is derived from an EMBL/GenBank/DDBJ whole genome shotgun (WGS) entry which is preliminary data.</text>
</comment>
<dbReference type="InterPro" id="IPR050266">
    <property type="entry name" value="AB_hydrolase_sf"/>
</dbReference>
<sequence>MTATDHAPDSTVLTTEDWSLGVHRRGEGPPVVLLHGLLTDSRVWQQVVEDLPATHQVIAIDAPGHGSSPPRTGAYSLEEECARLADVVERLTDGQPAVWVGHSMGGMKAMRVALSRPDLTSGLVLISTQPYREPASTADPYEAMVEVAIADGVSPDLARLMARLNFARGFLGTDTARHWTEHFRTLVGDDIAQTCYSVYRRGDISDQLRKIDVPVLVVHGAADVPIRLPVAQRYAAEIPRAELLVLADTGHTPPCERPAELGAALREFVDRVTGPGQIRAGATTTPRRSDPPRAR</sequence>
<gene>
    <name evidence="3" type="ORF">JNW91_17950</name>
</gene>
<feature type="region of interest" description="Disordered" evidence="1">
    <location>
        <begin position="273"/>
        <end position="295"/>
    </location>
</feature>
<dbReference type="SUPFAM" id="SSF53474">
    <property type="entry name" value="alpha/beta-Hydrolases"/>
    <property type="match status" value="1"/>
</dbReference>
<evidence type="ECO:0000259" key="2">
    <source>
        <dbReference type="Pfam" id="PF00561"/>
    </source>
</evidence>